<name>A0A3B0PHV5_9BACT</name>
<proteinExistence type="predicted"/>
<gene>
    <name evidence="1" type="ORF">NCTC10132_00152</name>
</gene>
<organism evidence="1 2">
    <name type="scientific">Mycoplasmopsis edwardii</name>
    <dbReference type="NCBI Taxonomy" id="53558"/>
    <lineage>
        <taxon>Bacteria</taxon>
        <taxon>Bacillati</taxon>
        <taxon>Mycoplasmatota</taxon>
        <taxon>Mycoplasmoidales</taxon>
        <taxon>Metamycoplasmataceae</taxon>
        <taxon>Mycoplasmopsis</taxon>
    </lineage>
</organism>
<dbReference type="NCBIfam" id="NF046010">
    <property type="entry name" value="MAG6790_fam"/>
    <property type="match status" value="1"/>
</dbReference>
<sequence length="71" mass="8154">MYKYKAKLLSSSEIIAKANSLEELEGLIKGFRRGQKHGVHTKANEKIEIIHVERDHLKGEHFSKEVLIKVV</sequence>
<evidence type="ECO:0000313" key="2">
    <source>
        <dbReference type="Proteomes" id="UP000257559"/>
    </source>
</evidence>
<accession>A0A3B0PHV5</accession>
<dbReference type="AlphaFoldDB" id="A0A3B0PHV5"/>
<reference evidence="2" key="1">
    <citation type="submission" date="2018-06" db="EMBL/GenBank/DDBJ databases">
        <authorList>
            <consortium name="Pathogen Informatics"/>
        </authorList>
    </citation>
    <scope>NUCLEOTIDE SEQUENCE [LARGE SCALE GENOMIC DNA]</scope>
    <source>
        <strain evidence="2">NCTC10132</strain>
    </source>
</reference>
<dbReference type="KEGG" id="medw:NCTC10132_00152"/>
<dbReference type="EMBL" id="LS991951">
    <property type="protein sequence ID" value="SYV96818.1"/>
    <property type="molecule type" value="Genomic_DNA"/>
</dbReference>
<dbReference type="RefSeq" id="WP_117274968.1">
    <property type="nucleotide sequence ID" value="NZ_CP114370.1"/>
</dbReference>
<evidence type="ECO:0000313" key="1">
    <source>
        <dbReference type="EMBL" id="SYV96818.1"/>
    </source>
</evidence>
<keyword evidence="2" id="KW-1185">Reference proteome</keyword>
<dbReference type="OrthoDB" id="399007at2"/>
<protein>
    <submittedName>
        <fullName evidence="1">Uncharacterized protein</fullName>
    </submittedName>
</protein>
<dbReference type="Proteomes" id="UP000257559">
    <property type="component" value="Chromosome"/>
</dbReference>